<evidence type="ECO:0000313" key="2">
    <source>
        <dbReference type="EMBL" id="RED38685.1"/>
    </source>
</evidence>
<name>A0A336JIB5_9BRAD</name>
<reference evidence="3 4" key="1">
    <citation type="submission" date="2017-08" db="EMBL/GenBank/DDBJ databases">
        <authorList>
            <person name="de Groot N.N."/>
        </authorList>
    </citation>
    <scope>NUCLEOTIDE SEQUENCE [LARGE SCALE GENOMIC DNA]</scope>
    <source>
        <strain evidence="3 4">JA575</strain>
    </source>
</reference>
<dbReference type="Proteomes" id="UP000252631">
    <property type="component" value="Unassembled WGS sequence"/>
</dbReference>
<dbReference type="EMBL" id="UFQQ01000003">
    <property type="protein sequence ID" value="SSW89505.1"/>
    <property type="molecule type" value="Genomic_DNA"/>
</dbReference>
<evidence type="ECO:0000313" key="4">
    <source>
        <dbReference type="Proteomes" id="UP000252631"/>
    </source>
</evidence>
<feature type="region of interest" description="Disordered" evidence="1">
    <location>
        <begin position="1"/>
        <end position="29"/>
    </location>
</feature>
<evidence type="ECO:0000256" key="1">
    <source>
        <dbReference type="SAM" id="MobiDB-lite"/>
    </source>
</evidence>
<dbReference type="EMBL" id="QRDT01000003">
    <property type="protein sequence ID" value="RED38685.1"/>
    <property type="molecule type" value="Genomic_DNA"/>
</dbReference>
<evidence type="ECO:0000313" key="3">
    <source>
        <dbReference type="EMBL" id="SSW89505.1"/>
    </source>
</evidence>
<proteinExistence type="predicted"/>
<organism evidence="3 4">
    <name type="scientific">Rhodopseudomonas pentothenatexigens</name>
    <dbReference type="NCBI Taxonomy" id="999699"/>
    <lineage>
        <taxon>Bacteria</taxon>
        <taxon>Pseudomonadati</taxon>
        <taxon>Pseudomonadota</taxon>
        <taxon>Alphaproteobacteria</taxon>
        <taxon>Hyphomicrobiales</taxon>
        <taxon>Nitrobacteraceae</taxon>
        <taxon>Rhodopseudomonas</taxon>
    </lineage>
</organism>
<sequence length="43" mass="4505">MLHSCNSDRKASPRSVRRPLSAPDPGSGAADAMVAGWIAKQVL</sequence>
<keyword evidence="5" id="KW-1185">Reference proteome</keyword>
<accession>A0A336JIB5</accession>
<dbReference type="AlphaFoldDB" id="A0A336JIB5"/>
<feature type="compositionally biased region" description="Basic and acidic residues" evidence="1">
    <location>
        <begin position="1"/>
        <end position="11"/>
    </location>
</feature>
<gene>
    <name evidence="2" type="ORF">BJ125_10341</name>
    <name evidence="3" type="ORF">SAMN05892882_10341</name>
</gene>
<protein>
    <submittedName>
        <fullName evidence="3">Uncharacterized protein</fullName>
    </submittedName>
</protein>
<dbReference type="Proteomes" id="UP000256343">
    <property type="component" value="Unassembled WGS sequence"/>
</dbReference>
<evidence type="ECO:0000313" key="5">
    <source>
        <dbReference type="Proteomes" id="UP000256343"/>
    </source>
</evidence>
<reference evidence="2 5" key="2">
    <citation type="submission" date="2018-07" db="EMBL/GenBank/DDBJ databases">
        <title>Genomic Encyclopedia of Archaeal and Bacterial Type Strains, Phase II (KMG-II): from individual species to whole genera.</title>
        <authorList>
            <person name="Goeker M."/>
        </authorList>
    </citation>
    <scope>NUCLEOTIDE SEQUENCE [LARGE SCALE GENOMIC DNA]</scope>
    <source>
        <strain evidence="2 5">JA575</strain>
    </source>
</reference>